<evidence type="ECO:0000313" key="4">
    <source>
        <dbReference type="Proteomes" id="UP001189429"/>
    </source>
</evidence>
<organism evidence="3 4">
    <name type="scientific">Prorocentrum cordatum</name>
    <dbReference type="NCBI Taxonomy" id="2364126"/>
    <lineage>
        <taxon>Eukaryota</taxon>
        <taxon>Sar</taxon>
        <taxon>Alveolata</taxon>
        <taxon>Dinophyceae</taxon>
        <taxon>Prorocentrales</taxon>
        <taxon>Prorocentraceae</taxon>
        <taxon>Prorocentrum</taxon>
    </lineage>
</organism>
<name>A0ABN9RPW4_9DINO</name>
<keyword evidence="1" id="KW-0233">DNA recombination</keyword>
<dbReference type="Gene3D" id="1.10.443.10">
    <property type="entry name" value="Intergrase catalytic core"/>
    <property type="match status" value="1"/>
</dbReference>
<evidence type="ECO:0000256" key="1">
    <source>
        <dbReference type="ARBA" id="ARBA00023172"/>
    </source>
</evidence>
<feature type="region of interest" description="Disordered" evidence="2">
    <location>
        <begin position="390"/>
        <end position="422"/>
    </location>
</feature>
<dbReference type="Proteomes" id="UP001189429">
    <property type="component" value="Unassembled WGS sequence"/>
</dbReference>
<protein>
    <recommendedName>
        <fullName evidence="5">Tyr recombinase domain-containing protein</fullName>
    </recommendedName>
</protein>
<dbReference type="InterPro" id="IPR011010">
    <property type="entry name" value="DNA_brk_join_enz"/>
</dbReference>
<evidence type="ECO:0000313" key="3">
    <source>
        <dbReference type="EMBL" id="CAK0820375.1"/>
    </source>
</evidence>
<reference evidence="3" key="1">
    <citation type="submission" date="2023-10" db="EMBL/GenBank/DDBJ databases">
        <authorList>
            <person name="Chen Y."/>
            <person name="Shah S."/>
            <person name="Dougan E. K."/>
            <person name="Thang M."/>
            <person name="Chan C."/>
        </authorList>
    </citation>
    <scope>NUCLEOTIDE SEQUENCE [LARGE SCALE GENOMIC DNA]</scope>
</reference>
<evidence type="ECO:0000256" key="2">
    <source>
        <dbReference type="SAM" id="MobiDB-lite"/>
    </source>
</evidence>
<feature type="compositionally biased region" description="Low complexity" evidence="2">
    <location>
        <begin position="396"/>
        <end position="409"/>
    </location>
</feature>
<sequence>MPGVGPQLARHWALRLPPGLSGSPRHSRHILMPGVGPKLAQQLALHNFDADVLASTSRDTEAAKARTIDAIFDMWGLTYPPLTVASVRALGASSLKLGGHRSARSHLALARKRHEQGDHPVSPALAQALKDARRSCERGLGPARKVEGLPLGQLDRLPRGSEAWAPRGPLAPFRMLVAGCWWLTREIEISTAPAAMVTFRMTPSGLQASWLLPASKADPSALGQERTHGCSGAFANVCPAHALWAQRATLRALFPDRHDEAGMPNLDLPLFPSAQGTAVSKEAVVATIQEAARRLGLPATSADGWPLWSGHSLRAGGAQSLAQAGLDIWIIQLLGRWGSSVVLEYARQAPLLASQTWAARASVTARPLAGEVMTSPQLVALRAARQALRRRRTRARPSGESAPSAAAGRDAPGGSQAAPPVDSDAVDAALEPLRERLGALEVAVPAVRLELSEVRGALELEQVEQDMEETSPLEGVVLLQNTAKSHVGIDGFVVHAVLAAESGPPEARTGIARCLWQFGAGVNAARAHAMPGIYKQLCERCFPELRGVHKKRAALRAKAIRRHGGEMGAQSSRTP</sequence>
<comment type="caution">
    <text evidence="3">The sequence shown here is derived from an EMBL/GenBank/DDBJ whole genome shotgun (WGS) entry which is preliminary data.</text>
</comment>
<dbReference type="SUPFAM" id="SSF56349">
    <property type="entry name" value="DNA breaking-rejoining enzymes"/>
    <property type="match status" value="1"/>
</dbReference>
<keyword evidence="4" id="KW-1185">Reference proteome</keyword>
<proteinExistence type="predicted"/>
<dbReference type="EMBL" id="CAUYUJ010007335">
    <property type="protein sequence ID" value="CAK0820375.1"/>
    <property type="molecule type" value="Genomic_DNA"/>
</dbReference>
<dbReference type="InterPro" id="IPR013762">
    <property type="entry name" value="Integrase-like_cat_sf"/>
</dbReference>
<evidence type="ECO:0008006" key="5">
    <source>
        <dbReference type="Google" id="ProtNLM"/>
    </source>
</evidence>
<gene>
    <name evidence="3" type="ORF">PCOR1329_LOCUS22079</name>
</gene>
<accession>A0ABN9RPW4</accession>